<accession>A0AAP0N5A2</accession>
<dbReference type="AlphaFoldDB" id="A0AAP0N5A2"/>
<dbReference type="GO" id="GO:0006315">
    <property type="term" value="P:homing of group II introns"/>
    <property type="evidence" value="ECO:0007669"/>
    <property type="project" value="TreeGrafter"/>
</dbReference>
<comment type="caution">
    <text evidence="1">The sequence shown here is derived from an EMBL/GenBank/DDBJ whole genome shotgun (WGS) entry which is preliminary data.</text>
</comment>
<dbReference type="GO" id="GO:0090615">
    <property type="term" value="P:mitochondrial mRNA processing"/>
    <property type="evidence" value="ECO:0007669"/>
    <property type="project" value="TreeGrafter"/>
</dbReference>
<keyword evidence="2" id="KW-1185">Reference proteome</keyword>
<dbReference type="PANTHER" id="PTHR33642">
    <property type="entry name" value="COX1/OXI3 INTRON 1 PROTEIN-RELATED"/>
    <property type="match status" value="1"/>
</dbReference>
<proteinExistence type="predicted"/>
<evidence type="ECO:0000313" key="2">
    <source>
        <dbReference type="Proteomes" id="UP001428341"/>
    </source>
</evidence>
<gene>
    <name evidence="1" type="ORF">WN944_023166</name>
</gene>
<dbReference type="EMBL" id="JBCGBO010000001">
    <property type="protein sequence ID" value="KAK9230199.1"/>
    <property type="molecule type" value="Genomic_DNA"/>
</dbReference>
<name>A0AAP0N5A2_9ROSI</name>
<dbReference type="PANTHER" id="PTHR33642:SF3">
    <property type="entry name" value="NUCLEAR INTRON MATURASE 4, MITOCHONDRIAL"/>
    <property type="match status" value="1"/>
</dbReference>
<protein>
    <submittedName>
        <fullName evidence="1">Uncharacterized protein</fullName>
    </submittedName>
</protein>
<evidence type="ECO:0000313" key="1">
    <source>
        <dbReference type="EMBL" id="KAK9230199.1"/>
    </source>
</evidence>
<sequence length="121" mass="13902">MSPRSSYMCFVLAAVLKLDRTSFCWRQINDNDLNHMVDSKTGPRVHTYCFMDEMFLAVSKSREIAQAFKSYIVNYLQNSLHLNVDNRTEILPCEGHFGVCFVGTLARRQVKESPAIKAIHK</sequence>
<dbReference type="GO" id="GO:0005739">
    <property type="term" value="C:mitochondrion"/>
    <property type="evidence" value="ECO:0007669"/>
    <property type="project" value="TreeGrafter"/>
</dbReference>
<organism evidence="1 2">
    <name type="scientific">Citrus x changshan-huyou</name>
    <dbReference type="NCBI Taxonomy" id="2935761"/>
    <lineage>
        <taxon>Eukaryota</taxon>
        <taxon>Viridiplantae</taxon>
        <taxon>Streptophyta</taxon>
        <taxon>Embryophyta</taxon>
        <taxon>Tracheophyta</taxon>
        <taxon>Spermatophyta</taxon>
        <taxon>Magnoliopsida</taxon>
        <taxon>eudicotyledons</taxon>
        <taxon>Gunneridae</taxon>
        <taxon>Pentapetalae</taxon>
        <taxon>rosids</taxon>
        <taxon>malvids</taxon>
        <taxon>Sapindales</taxon>
        <taxon>Rutaceae</taxon>
        <taxon>Aurantioideae</taxon>
        <taxon>Citrus</taxon>
    </lineage>
</organism>
<dbReference type="Proteomes" id="UP001428341">
    <property type="component" value="Unassembled WGS sequence"/>
</dbReference>
<reference evidence="1 2" key="1">
    <citation type="submission" date="2024-05" db="EMBL/GenBank/DDBJ databases">
        <title>Haplotype-resolved chromosome-level genome assembly of Huyou (Citrus changshanensis).</title>
        <authorList>
            <person name="Miao C."/>
            <person name="Chen W."/>
            <person name="Wu Y."/>
            <person name="Wang L."/>
            <person name="Zhao S."/>
            <person name="Grierson D."/>
            <person name="Xu C."/>
            <person name="Chen K."/>
        </authorList>
    </citation>
    <scope>NUCLEOTIDE SEQUENCE [LARGE SCALE GENOMIC DNA]</scope>
    <source>
        <strain evidence="1">01-14</strain>
        <tissue evidence="1">Leaf</tissue>
    </source>
</reference>
<dbReference type="GO" id="GO:0003964">
    <property type="term" value="F:RNA-directed DNA polymerase activity"/>
    <property type="evidence" value="ECO:0007669"/>
    <property type="project" value="TreeGrafter"/>
</dbReference>